<comment type="caution">
    <text evidence="2">The sequence shown here is derived from an EMBL/GenBank/DDBJ whole genome shotgun (WGS) entry which is preliminary data.</text>
</comment>
<protein>
    <recommendedName>
        <fullName evidence="4">YitT family protein</fullName>
    </recommendedName>
</protein>
<keyword evidence="3" id="KW-1185">Reference proteome</keyword>
<dbReference type="InterPro" id="IPR038750">
    <property type="entry name" value="YczE/YyaS-like"/>
</dbReference>
<dbReference type="EMBL" id="JACONZ010000003">
    <property type="protein sequence ID" value="MBC5581875.1"/>
    <property type="molecule type" value="Genomic_DNA"/>
</dbReference>
<feature type="transmembrane region" description="Helical" evidence="1">
    <location>
        <begin position="40"/>
        <end position="67"/>
    </location>
</feature>
<accession>A0A923I7T4</accession>
<name>A0A923I7T4_9FIRM</name>
<organism evidence="2 3">
    <name type="scientific">Anaerofilum hominis</name>
    <dbReference type="NCBI Taxonomy" id="2763016"/>
    <lineage>
        <taxon>Bacteria</taxon>
        <taxon>Bacillati</taxon>
        <taxon>Bacillota</taxon>
        <taxon>Clostridia</taxon>
        <taxon>Eubacteriales</taxon>
        <taxon>Oscillospiraceae</taxon>
        <taxon>Anaerofilum</taxon>
    </lineage>
</organism>
<dbReference type="Pfam" id="PF19700">
    <property type="entry name" value="DUF6198"/>
    <property type="match status" value="1"/>
</dbReference>
<dbReference type="PANTHER" id="PTHR40078">
    <property type="entry name" value="INTEGRAL MEMBRANE PROTEIN-RELATED"/>
    <property type="match status" value="1"/>
</dbReference>
<dbReference type="AlphaFoldDB" id="A0A923I7T4"/>
<evidence type="ECO:0000313" key="2">
    <source>
        <dbReference type="EMBL" id="MBC5581875.1"/>
    </source>
</evidence>
<keyword evidence="1" id="KW-1133">Transmembrane helix</keyword>
<dbReference type="PANTHER" id="PTHR40078:SF1">
    <property type="entry name" value="INTEGRAL MEMBRANE PROTEIN"/>
    <property type="match status" value="1"/>
</dbReference>
<dbReference type="RefSeq" id="WP_186888231.1">
    <property type="nucleotide sequence ID" value="NZ_JACONZ010000003.1"/>
</dbReference>
<reference evidence="2" key="1">
    <citation type="submission" date="2020-08" db="EMBL/GenBank/DDBJ databases">
        <title>Genome public.</title>
        <authorList>
            <person name="Liu C."/>
            <person name="Sun Q."/>
        </authorList>
    </citation>
    <scope>NUCLEOTIDE SEQUENCE</scope>
    <source>
        <strain evidence="2">BX8</strain>
    </source>
</reference>
<feature type="transmembrane region" description="Helical" evidence="1">
    <location>
        <begin position="178"/>
        <end position="197"/>
    </location>
</feature>
<feature type="transmembrane region" description="Helical" evidence="1">
    <location>
        <begin position="104"/>
        <end position="130"/>
    </location>
</feature>
<evidence type="ECO:0000256" key="1">
    <source>
        <dbReference type="SAM" id="Phobius"/>
    </source>
</evidence>
<feature type="transmembrane region" description="Helical" evidence="1">
    <location>
        <begin position="151"/>
        <end position="172"/>
    </location>
</feature>
<proteinExistence type="predicted"/>
<gene>
    <name evidence="2" type="ORF">H8S23_10175</name>
</gene>
<sequence length="215" mass="22579">MKKTTRAFWYLAGLALLALGSALSVRSELGVTATASIGYVLAAASGLSLGLITMLNFMFFIAVQLLFTCKSRLRILMQLPFSVFFSAVLDFCLDMLRFEANSLIAKFALLVLGVLLTAAGVFLTVSPGIVPTAPDGFVETLAGRFGWRFGVVKNIFDLVSVTLAAGVGLLCVGSPKGIGIGTLFSALLIGPLAGVLMKRFGNSFAKPQQTSAKAG</sequence>
<feature type="transmembrane region" description="Helical" evidence="1">
    <location>
        <begin position="79"/>
        <end position="98"/>
    </location>
</feature>
<evidence type="ECO:0000313" key="3">
    <source>
        <dbReference type="Proteomes" id="UP000659630"/>
    </source>
</evidence>
<evidence type="ECO:0008006" key="4">
    <source>
        <dbReference type="Google" id="ProtNLM"/>
    </source>
</evidence>
<keyword evidence="1" id="KW-0812">Transmembrane</keyword>
<dbReference type="Proteomes" id="UP000659630">
    <property type="component" value="Unassembled WGS sequence"/>
</dbReference>
<keyword evidence="1" id="KW-0472">Membrane</keyword>